<dbReference type="InterPro" id="IPR000847">
    <property type="entry name" value="LysR_HTH_N"/>
</dbReference>
<reference evidence="6 7" key="1">
    <citation type="journal article" date="2018" name="J. Microbiol.">
        <title>Baekduia soli gen. nov., sp. nov., a novel bacterium isolated from the soil of Baekdu Mountain and proposal of a novel family name, Baekduiaceae fam. nov.</title>
        <authorList>
            <person name="An D.S."/>
            <person name="Siddiqi M.Z."/>
            <person name="Kim K.H."/>
            <person name="Yu H.S."/>
            <person name="Im W.T."/>
        </authorList>
    </citation>
    <scope>NUCLEOTIDE SEQUENCE [LARGE SCALE GENOMIC DNA]</scope>
    <source>
        <strain evidence="6 7">BR7-21</strain>
    </source>
</reference>
<dbReference type="SUPFAM" id="SSF50475">
    <property type="entry name" value="FMN-binding split barrel"/>
    <property type="match status" value="1"/>
</dbReference>
<dbReference type="InterPro" id="IPR012349">
    <property type="entry name" value="Split_barrel_FMN-bd"/>
</dbReference>
<dbReference type="InterPro" id="IPR036390">
    <property type="entry name" value="WH_DNA-bd_sf"/>
</dbReference>
<sequence length="480" mass="50081">MQLLQARAEELQVVVERVAVGRLGEQPCAVAPPAETGAVAPILAGDLGGQRAPRLAPAGVERRIQVDEVEAAVREARQHLEVVAEDDLAVGRHTLHPTAQVLTEPRWRATLAETTHPGKPATVTRDGSPTIVPTWFVLDGEPGVRTGEDSAKAGHFRRDPRAALVVDVAHRPRAAHGPPGTMAPMDLRQLEYFVAVARHRHFRLAAESLYVTQSAVSQQVRRLEAELGVQLLRRTNARPPVQVTAAGAELLTRAEAILADAAAARAAMDAHAGVVRGAVRVVSTPGDALRLAPALARFHAGHPAVRISLRQGTAAAAADAVRTGAADLAVVAPVMGTAAPEGLEAAPLRDEPLVLIVAPGDPLEDTGPVTLWDLRDRPFILGEPGTALREVVVEACSREGFGPVPLFEVGDPTAVRFLVHAGLGVSLVPASWMAQPGPEVAVLAPAGPAPGHALALLSRPGALTPLAGLLAAALRAELGD</sequence>
<keyword evidence="2" id="KW-0805">Transcription regulation</keyword>
<comment type="similarity">
    <text evidence="1">Belongs to the LysR transcriptional regulatory family.</text>
</comment>
<dbReference type="PANTHER" id="PTHR30346:SF29">
    <property type="entry name" value="LYSR SUBSTRATE-BINDING"/>
    <property type="match status" value="1"/>
</dbReference>
<dbReference type="GO" id="GO:0003700">
    <property type="term" value="F:DNA-binding transcription factor activity"/>
    <property type="evidence" value="ECO:0007669"/>
    <property type="project" value="InterPro"/>
</dbReference>
<organism evidence="6 7">
    <name type="scientific">Baekduia soli</name>
    <dbReference type="NCBI Taxonomy" id="496014"/>
    <lineage>
        <taxon>Bacteria</taxon>
        <taxon>Bacillati</taxon>
        <taxon>Actinomycetota</taxon>
        <taxon>Thermoleophilia</taxon>
        <taxon>Solirubrobacterales</taxon>
        <taxon>Baekduiaceae</taxon>
        <taxon>Baekduia</taxon>
    </lineage>
</organism>
<evidence type="ECO:0000256" key="3">
    <source>
        <dbReference type="ARBA" id="ARBA00023125"/>
    </source>
</evidence>
<dbReference type="GO" id="GO:0032993">
    <property type="term" value="C:protein-DNA complex"/>
    <property type="evidence" value="ECO:0007669"/>
    <property type="project" value="TreeGrafter"/>
</dbReference>
<dbReference type="PANTHER" id="PTHR30346">
    <property type="entry name" value="TRANSCRIPTIONAL DUAL REGULATOR HCAR-RELATED"/>
    <property type="match status" value="1"/>
</dbReference>
<proteinExistence type="inferred from homology"/>
<dbReference type="OrthoDB" id="9789529at2"/>
<name>A0A5B8TZQ8_9ACTN</name>
<evidence type="ECO:0000256" key="4">
    <source>
        <dbReference type="ARBA" id="ARBA00023163"/>
    </source>
</evidence>
<dbReference type="PROSITE" id="PS50931">
    <property type="entry name" value="HTH_LYSR"/>
    <property type="match status" value="1"/>
</dbReference>
<evidence type="ECO:0000313" key="6">
    <source>
        <dbReference type="EMBL" id="QEC46202.1"/>
    </source>
</evidence>
<dbReference type="Gene3D" id="1.10.10.10">
    <property type="entry name" value="Winged helix-like DNA-binding domain superfamily/Winged helix DNA-binding domain"/>
    <property type="match status" value="1"/>
</dbReference>
<dbReference type="Pfam" id="PF00126">
    <property type="entry name" value="HTH_1"/>
    <property type="match status" value="1"/>
</dbReference>
<keyword evidence="3" id="KW-0238">DNA-binding</keyword>
<dbReference type="InterPro" id="IPR036388">
    <property type="entry name" value="WH-like_DNA-bd_sf"/>
</dbReference>
<evidence type="ECO:0000256" key="1">
    <source>
        <dbReference type="ARBA" id="ARBA00009437"/>
    </source>
</evidence>
<protein>
    <submittedName>
        <fullName evidence="6">LysR family transcriptional regulator</fullName>
    </submittedName>
</protein>
<evidence type="ECO:0000259" key="5">
    <source>
        <dbReference type="PROSITE" id="PS50931"/>
    </source>
</evidence>
<dbReference type="Pfam" id="PF03466">
    <property type="entry name" value="LysR_substrate"/>
    <property type="match status" value="1"/>
</dbReference>
<dbReference type="SUPFAM" id="SSF46785">
    <property type="entry name" value="Winged helix' DNA-binding domain"/>
    <property type="match status" value="1"/>
</dbReference>
<dbReference type="KEGG" id="bsol:FSW04_00530"/>
<dbReference type="GO" id="GO:0003677">
    <property type="term" value="F:DNA binding"/>
    <property type="evidence" value="ECO:0007669"/>
    <property type="project" value="UniProtKB-KW"/>
</dbReference>
<evidence type="ECO:0000256" key="2">
    <source>
        <dbReference type="ARBA" id="ARBA00023015"/>
    </source>
</evidence>
<dbReference type="Gene3D" id="3.40.190.10">
    <property type="entry name" value="Periplasmic binding protein-like II"/>
    <property type="match status" value="2"/>
</dbReference>
<keyword evidence="4" id="KW-0804">Transcription</keyword>
<dbReference type="InterPro" id="IPR005119">
    <property type="entry name" value="LysR_subst-bd"/>
</dbReference>
<dbReference type="PRINTS" id="PR00039">
    <property type="entry name" value="HTHLYSR"/>
</dbReference>
<dbReference type="SUPFAM" id="SSF53850">
    <property type="entry name" value="Periplasmic binding protein-like II"/>
    <property type="match status" value="1"/>
</dbReference>
<dbReference type="AlphaFoldDB" id="A0A5B8TZQ8"/>
<evidence type="ECO:0000313" key="7">
    <source>
        <dbReference type="Proteomes" id="UP000321805"/>
    </source>
</evidence>
<dbReference type="EMBL" id="CP042430">
    <property type="protein sequence ID" value="QEC46202.1"/>
    <property type="molecule type" value="Genomic_DNA"/>
</dbReference>
<dbReference type="Proteomes" id="UP000321805">
    <property type="component" value="Chromosome"/>
</dbReference>
<dbReference type="FunFam" id="1.10.10.10:FF:000001">
    <property type="entry name" value="LysR family transcriptional regulator"/>
    <property type="match status" value="1"/>
</dbReference>
<gene>
    <name evidence="6" type="ORF">FSW04_00530</name>
</gene>
<dbReference type="CDD" id="cd05466">
    <property type="entry name" value="PBP2_LTTR_substrate"/>
    <property type="match status" value="1"/>
</dbReference>
<accession>A0A5B8TZQ8</accession>
<feature type="domain" description="HTH lysR-type" evidence="5">
    <location>
        <begin position="185"/>
        <end position="244"/>
    </location>
</feature>
<dbReference type="Gene3D" id="2.30.110.10">
    <property type="entry name" value="Electron Transport, Fmn-binding Protein, Chain A"/>
    <property type="match status" value="1"/>
</dbReference>
<keyword evidence="7" id="KW-1185">Reference proteome</keyword>